<proteinExistence type="predicted"/>
<organism evidence="1 2">
    <name type="scientific">Microbacterium testaceum</name>
    <name type="common">Aureobacterium testaceum</name>
    <name type="synonym">Brevibacterium testaceum</name>
    <dbReference type="NCBI Taxonomy" id="2033"/>
    <lineage>
        <taxon>Bacteria</taxon>
        <taxon>Bacillati</taxon>
        <taxon>Actinomycetota</taxon>
        <taxon>Actinomycetes</taxon>
        <taxon>Micrococcales</taxon>
        <taxon>Microbacteriaceae</taxon>
        <taxon>Microbacterium</taxon>
    </lineage>
</organism>
<dbReference type="PATRIC" id="fig|2033.6.peg.1614"/>
<evidence type="ECO:0000313" key="1">
    <source>
        <dbReference type="EMBL" id="KTR95968.1"/>
    </source>
</evidence>
<dbReference type="EMBL" id="LDRT01000021">
    <property type="protein sequence ID" value="KTR95968.1"/>
    <property type="molecule type" value="Genomic_DNA"/>
</dbReference>
<evidence type="ECO:0000313" key="2">
    <source>
        <dbReference type="Proteomes" id="UP000075025"/>
    </source>
</evidence>
<sequence length="416" mass="44166">MGAIPDIPWALSRRLHVDEQALTAESTSITDAAALPLLTRLAENGGANASRLLAAHPEWVSILRRAQPGAIATWWNALPPATAAALVSATPAVIGNLDGVAIASRLAANRARAAERVEELRRARLEASALAERLGPSLRIPLAEAKVRVRELDLEIAYFEAVRDGRKQLYAWDPDRGSLIEMSGDPSQATSALFVVPGTNTRAASFFGDEPITRFADWQSSTAHGSAVSFTVMTGPMPQLSEIPLGGGPQFNTYASQRAPEYADFVKGIEATRPDLWTMSYEHSYAGAIGSAAEAYGGIVNARFMAATVGAVGPYTPASETQYFAAQAPDDINRYYAGLRLADLGFDVPPESFPGVQIVDSRLPGVNPQNLIVGGTMGIVSDSIGHHNALMSDDERINGTVLNSVSSLLLTEGKAT</sequence>
<protein>
    <submittedName>
        <fullName evidence="1">Uncharacterized protein</fullName>
    </submittedName>
</protein>
<reference evidence="1 2" key="1">
    <citation type="journal article" date="2016" name="Front. Microbiol.">
        <title>Genomic Resource of Rice Seed Associated Bacteria.</title>
        <authorList>
            <person name="Midha S."/>
            <person name="Bansal K."/>
            <person name="Sharma S."/>
            <person name="Kumar N."/>
            <person name="Patil P.P."/>
            <person name="Chaudhry V."/>
            <person name="Patil P.B."/>
        </authorList>
    </citation>
    <scope>NUCLEOTIDE SEQUENCE [LARGE SCALE GENOMIC DNA]</scope>
    <source>
        <strain evidence="1 2">NS220</strain>
    </source>
</reference>
<accession>A0A147EZW1</accession>
<gene>
    <name evidence="1" type="ORF">NS220_04060</name>
</gene>
<comment type="caution">
    <text evidence="1">The sequence shown here is derived from an EMBL/GenBank/DDBJ whole genome shotgun (WGS) entry which is preliminary data.</text>
</comment>
<name>A0A147EZW1_MICTE</name>
<dbReference type="AlphaFoldDB" id="A0A147EZW1"/>
<dbReference type="Proteomes" id="UP000075025">
    <property type="component" value="Unassembled WGS sequence"/>
</dbReference>